<dbReference type="InterPro" id="IPR011626">
    <property type="entry name" value="Alpha-macroglobulin_TED"/>
</dbReference>
<feature type="domain" description="Alpha-macroglobulin receptor-binding" evidence="1">
    <location>
        <begin position="386"/>
        <end position="471"/>
    </location>
</feature>
<dbReference type="SUPFAM" id="SSF49410">
    <property type="entry name" value="Alpha-macroglobulin receptor domain"/>
    <property type="match status" value="1"/>
</dbReference>
<dbReference type="InterPro" id="IPR036595">
    <property type="entry name" value="A-macroglobulin_rcpt-bd_sf"/>
</dbReference>
<dbReference type="AlphaFoldDB" id="A0A8T2IW94"/>
<dbReference type="Pfam" id="PF07677">
    <property type="entry name" value="A2M_recep"/>
    <property type="match status" value="1"/>
</dbReference>
<comment type="caution">
    <text evidence="2">The sequence shown here is derived from an EMBL/GenBank/DDBJ whole genome shotgun (WGS) entry which is preliminary data.</text>
</comment>
<dbReference type="Gene3D" id="1.50.10.20">
    <property type="match status" value="1"/>
</dbReference>
<sequence length="477" mass="53093">MPIPFVLEYLNCTNQLTKEIQDKAMQYIATGYVRQLGFKRWDGTFSAFGQSDREGSSWLTALTFYTFEKIKSITFVDPDVQNQALIALQRMQDSQTGCFRATGNLFHGDLKGGADNEVSFTAYVAILLSESNYPAAPTLLRGALSCLDAASRRDQSLYNIALMFNAFGVSGNLERRNAMLAQLKSKAIQQDGAIHWERPDKPKAEKYPFFFAPSPSAEIEMTAYVLLGMTRGPTPSQDDLSYMAQIALWLARQQNSRGGYRSTADTVVALQALAKYSCLVYKADTSITIKVTSQNTEIAQFKVQPDNRLLVQKKPLPRVPGDYRLDVSGKGCSLIQSSVQYNIPVQKQDSAFSVSVKIPPGSCTGGVAYTIPINITVSYQGLHNQSNMAIVDLKLLSGYTVDYQSLVQLRQKVSKAEQVNNRLVMYLESVSRNPVSLSVTLEMSNRVQNFQPQFVYVYDYYEADENGVSVIKHPCSK</sequence>
<evidence type="ECO:0000313" key="3">
    <source>
        <dbReference type="Proteomes" id="UP000812440"/>
    </source>
</evidence>
<evidence type="ECO:0000259" key="1">
    <source>
        <dbReference type="SMART" id="SM01361"/>
    </source>
</evidence>
<dbReference type="SUPFAM" id="SSF48239">
    <property type="entry name" value="Terpenoid cyclases/Protein prenyltransferases"/>
    <property type="match status" value="1"/>
</dbReference>
<dbReference type="Pfam" id="PF07678">
    <property type="entry name" value="TED_complement"/>
    <property type="match status" value="1"/>
</dbReference>
<dbReference type="InterPro" id="IPR008930">
    <property type="entry name" value="Terpenoid_cyclase/PrenylTrfase"/>
</dbReference>
<dbReference type="Gene3D" id="2.60.120.1540">
    <property type="match status" value="1"/>
</dbReference>
<keyword evidence="3" id="KW-1185">Reference proteome</keyword>
<name>A0A8T2IW94_9PIPI</name>
<dbReference type="PANTHER" id="PTHR11412:SF189">
    <property type="entry name" value="OVOSTATIN-LIKE ISOFORM X2"/>
    <property type="match status" value="1"/>
</dbReference>
<dbReference type="InterPro" id="IPR009048">
    <property type="entry name" value="A-macroglobulin_rcpt-bd"/>
</dbReference>
<organism evidence="2 3">
    <name type="scientific">Hymenochirus boettgeri</name>
    <name type="common">Congo dwarf clawed frog</name>
    <dbReference type="NCBI Taxonomy" id="247094"/>
    <lineage>
        <taxon>Eukaryota</taxon>
        <taxon>Metazoa</taxon>
        <taxon>Chordata</taxon>
        <taxon>Craniata</taxon>
        <taxon>Vertebrata</taxon>
        <taxon>Euteleostomi</taxon>
        <taxon>Amphibia</taxon>
        <taxon>Batrachia</taxon>
        <taxon>Anura</taxon>
        <taxon>Pipoidea</taxon>
        <taxon>Pipidae</taxon>
        <taxon>Pipinae</taxon>
        <taxon>Hymenochirus</taxon>
    </lineage>
</organism>
<dbReference type="InterPro" id="IPR050473">
    <property type="entry name" value="A2M/Complement_sys"/>
</dbReference>
<gene>
    <name evidence="2" type="ORF">GDO86_013658</name>
</gene>
<evidence type="ECO:0000313" key="2">
    <source>
        <dbReference type="EMBL" id="KAG8435797.1"/>
    </source>
</evidence>
<dbReference type="EMBL" id="JAACNH010000008">
    <property type="protein sequence ID" value="KAG8435797.1"/>
    <property type="molecule type" value="Genomic_DNA"/>
</dbReference>
<dbReference type="OrthoDB" id="9998011at2759"/>
<dbReference type="Proteomes" id="UP000812440">
    <property type="component" value="Chromosome 7"/>
</dbReference>
<dbReference type="Gene3D" id="2.60.40.690">
    <property type="entry name" value="Alpha-macroglobulin, receptor-binding domain"/>
    <property type="match status" value="1"/>
</dbReference>
<dbReference type="SMART" id="SM01361">
    <property type="entry name" value="A2M_recep"/>
    <property type="match status" value="1"/>
</dbReference>
<protein>
    <recommendedName>
        <fullName evidence="1">Alpha-macroglobulin receptor-binding domain-containing protein</fullName>
    </recommendedName>
</protein>
<proteinExistence type="predicted"/>
<dbReference type="GO" id="GO:0005615">
    <property type="term" value="C:extracellular space"/>
    <property type="evidence" value="ECO:0007669"/>
    <property type="project" value="InterPro"/>
</dbReference>
<reference evidence="2" key="1">
    <citation type="thesis" date="2020" institute="ProQuest LLC" country="789 East Eisenhower Parkway, Ann Arbor, MI, USA">
        <title>Comparative Genomics and Chromosome Evolution.</title>
        <authorList>
            <person name="Mudd A.B."/>
        </authorList>
    </citation>
    <scope>NUCLEOTIDE SEQUENCE</scope>
    <source>
        <strain evidence="2">Female2</strain>
        <tissue evidence="2">Blood</tissue>
    </source>
</reference>
<accession>A0A8T2IW94</accession>
<dbReference type="PANTHER" id="PTHR11412">
    <property type="entry name" value="MACROGLOBULIN / COMPLEMENT"/>
    <property type="match status" value="1"/>
</dbReference>